<comment type="similarity">
    <text evidence="1">Belongs to the ROK (NagC/XylR) family.</text>
</comment>
<dbReference type="SUPFAM" id="SSF53067">
    <property type="entry name" value="Actin-like ATPase domain"/>
    <property type="match status" value="1"/>
</dbReference>
<dbReference type="SUPFAM" id="SSF46785">
    <property type="entry name" value="Winged helix' DNA-binding domain"/>
    <property type="match status" value="1"/>
</dbReference>
<dbReference type="InterPro" id="IPR043129">
    <property type="entry name" value="ATPase_NBD"/>
</dbReference>
<proteinExistence type="inferred from homology"/>
<dbReference type="AlphaFoldDB" id="A0A7T7XKZ6"/>
<dbReference type="CDD" id="cd23763">
    <property type="entry name" value="ASKHA_ATPase_ROK"/>
    <property type="match status" value="1"/>
</dbReference>
<dbReference type="PANTHER" id="PTHR18964:SF149">
    <property type="entry name" value="BIFUNCTIONAL UDP-N-ACETYLGLUCOSAMINE 2-EPIMERASE_N-ACETYLMANNOSAMINE KINASE"/>
    <property type="match status" value="1"/>
</dbReference>
<dbReference type="Proteomes" id="UP000595917">
    <property type="component" value="Chromosome"/>
</dbReference>
<protein>
    <submittedName>
        <fullName evidence="2">ROK family protein</fullName>
    </submittedName>
</protein>
<dbReference type="EMBL" id="CP067089">
    <property type="protein sequence ID" value="QQO08340.1"/>
    <property type="molecule type" value="Genomic_DNA"/>
</dbReference>
<gene>
    <name evidence="2" type="ORF">JFL75_15585</name>
</gene>
<name>A0A7T7XKZ6_9SPIR</name>
<dbReference type="Pfam" id="PF00480">
    <property type="entry name" value="ROK"/>
    <property type="match status" value="1"/>
</dbReference>
<dbReference type="RefSeq" id="WP_215625646.1">
    <property type="nucleotide sequence ID" value="NZ_CP067089.2"/>
</dbReference>
<dbReference type="InterPro" id="IPR036388">
    <property type="entry name" value="WH-like_DNA-bd_sf"/>
</dbReference>
<organism evidence="2 3">
    <name type="scientific">Breznakiella homolactica</name>
    <dbReference type="NCBI Taxonomy" id="2798577"/>
    <lineage>
        <taxon>Bacteria</taxon>
        <taxon>Pseudomonadati</taxon>
        <taxon>Spirochaetota</taxon>
        <taxon>Spirochaetia</taxon>
        <taxon>Spirochaetales</taxon>
        <taxon>Breznakiellaceae</taxon>
        <taxon>Breznakiella</taxon>
    </lineage>
</organism>
<keyword evidence="3" id="KW-1185">Reference proteome</keyword>
<reference evidence="2" key="1">
    <citation type="submission" date="2021-01" db="EMBL/GenBank/DDBJ databases">
        <title>Description of Breznakiella homolactica.</title>
        <authorList>
            <person name="Song Y."/>
            <person name="Brune A."/>
        </authorList>
    </citation>
    <scope>NUCLEOTIDE SEQUENCE</scope>
    <source>
        <strain evidence="2">RmG30</strain>
    </source>
</reference>
<sequence length="366" mass="39589">MKRYIASDLKDMNRRTVYNLIASVREISRAEISRRTGISSPTVIKIIDHFISLGIVTMEGEGVSKIGRKPQIIRFNEDAAFSVGIEFDSRYLYIGIANLQGNIVTIKRFANKPNILFMLKKHLVKCINSVINQSGIDRSRILGIGIGIPGSVDPQSKIITLAPSYGVTDRLDVSKVVDNLEKDLDIPVIIERDVYAAAIGEFMHRKSQDDMDLIFIFMGSGVGAGIILDGRLRRGGAHMAGEIGYISFDISKKIDPSSLGWLESKISKAIADSGGDTQKTAAVIADNLAIAIAAVSISLDIEQVILGGPTAELLGEGLLKAVNRRLPALCLRETKVSASSCEHPAISGLALMVTEGKINELLEGTE</sequence>
<dbReference type="Gene3D" id="3.30.420.40">
    <property type="match status" value="3"/>
</dbReference>
<evidence type="ECO:0000313" key="2">
    <source>
        <dbReference type="EMBL" id="QQO08340.1"/>
    </source>
</evidence>
<accession>A0A7T7XKZ6</accession>
<dbReference type="KEGG" id="bhc:JFL75_15585"/>
<evidence type="ECO:0000313" key="3">
    <source>
        <dbReference type="Proteomes" id="UP000595917"/>
    </source>
</evidence>
<dbReference type="Gene3D" id="1.10.10.10">
    <property type="entry name" value="Winged helix-like DNA-binding domain superfamily/Winged helix DNA-binding domain"/>
    <property type="match status" value="1"/>
</dbReference>
<dbReference type="PANTHER" id="PTHR18964">
    <property type="entry name" value="ROK (REPRESSOR, ORF, KINASE) FAMILY"/>
    <property type="match status" value="1"/>
</dbReference>
<dbReference type="InterPro" id="IPR000600">
    <property type="entry name" value="ROK"/>
</dbReference>
<evidence type="ECO:0000256" key="1">
    <source>
        <dbReference type="ARBA" id="ARBA00006479"/>
    </source>
</evidence>
<dbReference type="InterPro" id="IPR036390">
    <property type="entry name" value="WH_DNA-bd_sf"/>
</dbReference>